<dbReference type="OrthoDB" id="10037581at2759"/>
<dbReference type="EMBL" id="WJQU01003173">
    <property type="protein sequence ID" value="KAJ6627058.1"/>
    <property type="molecule type" value="Genomic_DNA"/>
</dbReference>
<keyword evidence="4" id="KW-1185">Reference proteome</keyword>
<keyword evidence="1" id="KW-0597">Phosphoprotein</keyword>
<organism evidence="3 4">
    <name type="scientific">Pseudolycoriella hygida</name>
    <dbReference type="NCBI Taxonomy" id="35572"/>
    <lineage>
        <taxon>Eukaryota</taxon>
        <taxon>Metazoa</taxon>
        <taxon>Ecdysozoa</taxon>
        <taxon>Arthropoda</taxon>
        <taxon>Hexapoda</taxon>
        <taxon>Insecta</taxon>
        <taxon>Pterygota</taxon>
        <taxon>Neoptera</taxon>
        <taxon>Endopterygota</taxon>
        <taxon>Diptera</taxon>
        <taxon>Nematocera</taxon>
        <taxon>Sciaroidea</taxon>
        <taxon>Sciaridae</taxon>
        <taxon>Pseudolycoriella</taxon>
    </lineage>
</organism>
<sequence>MDLRVDLPHKMGPIKATIPISSLLRGPIASKTSASGSNMFMALSPPMRHISPEHSGHRSPGALNTTGKPRNIDSCMRRTASLDALYLRPSWSISASCTILQVDKSTQTEESFLDRSKGAGGGYLDVSSDLKIEKVIRQRLQKTQRGEHSVSSQTLSPIHAKATPVLIPPRQIPSHTRPMRSSVEGLNQEIEKLVLNPCQQHTGTPEGHRAPIADLLHGDATRSVNTQTPNRDFLSDFREKNSEIRFFLAGVRPSVLSVEIKVKNKGKVDRLRGAFLNVLEERIKEHTRTDESEAIQDL</sequence>
<protein>
    <submittedName>
        <fullName evidence="3">Protein FAM117B</fullName>
    </submittedName>
</protein>
<dbReference type="InterPro" id="IPR026642">
    <property type="entry name" value="Glcci1/FAM117"/>
</dbReference>
<evidence type="ECO:0000256" key="2">
    <source>
        <dbReference type="SAM" id="MobiDB-lite"/>
    </source>
</evidence>
<reference evidence="3" key="1">
    <citation type="submission" date="2022-07" db="EMBL/GenBank/DDBJ databases">
        <authorList>
            <person name="Trinca V."/>
            <person name="Uliana J.V.C."/>
            <person name="Torres T.T."/>
            <person name="Ward R.J."/>
            <person name="Monesi N."/>
        </authorList>
    </citation>
    <scope>NUCLEOTIDE SEQUENCE</scope>
    <source>
        <strain evidence="3">HSMRA1968</strain>
        <tissue evidence="3">Whole embryos</tissue>
    </source>
</reference>
<evidence type="ECO:0000313" key="3">
    <source>
        <dbReference type="EMBL" id="KAJ6627058.1"/>
    </source>
</evidence>
<name>A0A9Q0RUC9_9DIPT</name>
<proteinExistence type="predicted"/>
<dbReference type="Pfam" id="PF15388">
    <property type="entry name" value="FAM117"/>
    <property type="match status" value="1"/>
</dbReference>
<evidence type="ECO:0000313" key="4">
    <source>
        <dbReference type="Proteomes" id="UP001151699"/>
    </source>
</evidence>
<gene>
    <name evidence="3" type="primary">Fam117b</name>
    <name evidence="3" type="ORF">Bhyg_16323</name>
</gene>
<accession>A0A9Q0RUC9</accession>
<dbReference type="AlphaFoldDB" id="A0A9Q0RUC9"/>
<dbReference type="PANTHER" id="PTHR14972">
    <property type="entry name" value="AGAP011572-PA"/>
    <property type="match status" value="1"/>
</dbReference>
<comment type="caution">
    <text evidence="3">The sequence shown here is derived from an EMBL/GenBank/DDBJ whole genome shotgun (WGS) entry which is preliminary data.</text>
</comment>
<feature type="region of interest" description="Disordered" evidence="2">
    <location>
        <begin position="48"/>
        <end position="72"/>
    </location>
</feature>
<feature type="non-terminal residue" evidence="3">
    <location>
        <position position="298"/>
    </location>
</feature>
<dbReference type="Proteomes" id="UP001151699">
    <property type="component" value="Unassembled WGS sequence"/>
</dbReference>
<evidence type="ECO:0000256" key="1">
    <source>
        <dbReference type="ARBA" id="ARBA00022553"/>
    </source>
</evidence>
<dbReference type="PANTHER" id="PTHR14972:SF8">
    <property type="entry name" value="GLUCOCORTICOID-INDUCED TRANSCRIPT 1 PROTEIN-LIKE ISOFORM X1"/>
    <property type="match status" value="1"/>
</dbReference>